<dbReference type="Pfam" id="PF00891">
    <property type="entry name" value="Methyltransf_2"/>
    <property type="match status" value="1"/>
</dbReference>
<dbReference type="Gene3D" id="1.10.10.10">
    <property type="entry name" value="Winged helix-like DNA-binding domain superfamily/Winged helix DNA-binding domain"/>
    <property type="match status" value="1"/>
</dbReference>
<keyword evidence="1" id="KW-0489">Methyltransferase</keyword>
<dbReference type="Gene3D" id="3.40.50.150">
    <property type="entry name" value="Vaccinia Virus protein VP39"/>
    <property type="match status" value="1"/>
</dbReference>
<keyword evidence="8" id="KW-1185">Reference proteome</keyword>
<dbReference type="PIRSF" id="PIRSF005739">
    <property type="entry name" value="O-mtase"/>
    <property type="match status" value="1"/>
</dbReference>
<feature type="domain" description="O-methyltransferase dimerisation" evidence="6">
    <location>
        <begin position="9"/>
        <end position="82"/>
    </location>
</feature>
<dbReference type="GO" id="GO:0032259">
    <property type="term" value="P:methylation"/>
    <property type="evidence" value="ECO:0007669"/>
    <property type="project" value="UniProtKB-KW"/>
</dbReference>
<evidence type="ECO:0000256" key="3">
    <source>
        <dbReference type="ARBA" id="ARBA00022691"/>
    </source>
</evidence>
<dbReference type="Pfam" id="PF08100">
    <property type="entry name" value="Dimerisation"/>
    <property type="match status" value="1"/>
</dbReference>
<dbReference type="InterPro" id="IPR036390">
    <property type="entry name" value="WH_DNA-bd_sf"/>
</dbReference>
<dbReference type="EMBL" id="JACHMH010000001">
    <property type="protein sequence ID" value="MBB4679654.1"/>
    <property type="molecule type" value="Genomic_DNA"/>
</dbReference>
<dbReference type="InterPro" id="IPR016461">
    <property type="entry name" value="COMT-like"/>
</dbReference>
<evidence type="ECO:0000256" key="1">
    <source>
        <dbReference type="ARBA" id="ARBA00022603"/>
    </source>
</evidence>
<dbReference type="RefSeq" id="WP_185005376.1">
    <property type="nucleotide sequence ID" value="NZ_BAAAUI010000001.1"/>
</dbReference>
<dbReference type="InterPro" id="IPR012967">
    <property type="entry name" value="COMT_dimerisation"/>
</dbReference>
<dbReference type="Gene3D" id="1.10.287.1350">
    <property type="match status" value="1"/>
</dbReference>
<dbReference type="GO" id="GO:0046983">
    <property type="term" value="F:protein dimerization activity"/>
    <property type="evidence" value="ECO:0007669"/>
    <property type="project" value="InterPro"/>
</dbReference>
<evidence type="ECO:0000256" key="4">
    <source>
        <dbReference type="PIRSR" id="PIRSR005739-1"/>
    </source>
</evidence>
<protein>
    <recommendedName>
        <fullName evidence="9">O-methyltransferase</fullName>
    </recommendedName>
</protein>
<gene>
    <name evidence="7" type="ORF">HNR67_005772</name>
</gene>
<evidence type="ECO:0008006" key="9">
    <source>
        <dbReference type="Google" id="ProtNLM"/>
    </source>
</evidence>
<sequence length="335" mass="36229">MTAFQTVTHLLSGATRTMVVGAAARLGLPDHLNHTPRTAEDIAAACGIPAPQALRLLRALADLGLCVDGHTGFTATEAGTLLRSDVDGSLRAYALLASHPTGLEPLARLDFSLRTGRAAFPEVFGREVFEHFAADPELAALYNSAMGQPTRHIANTLPELYDFTRYTSITDVGGGNGSLLICLLHRFPALRGLVFDTQAAIPEAAEVVRQAGLSDRCGTQAGDFFTEVPRGADLFVLKWILHDWDDEQAVRILANCRAALPDHGRILIVDEVLPERGNPIQPRDPGLTDIRMMVLYGGRERTRAEFEQLCDRAGLTVTTAVRRDGVSLVEAVRSS</sequence>
<proteinExistence type="predicted"/>
<organism evidence="7 8">
    <name type="scientific">Crossiella cryophila</name>
    <dbReference type="NCBI Taxonomy" id="43355"/>
    <lineage>
        <taxon>Bacteria</taxon>
        <taxon>Bacillati</taxon>
        <taxon>Actinomycetota</taxon>
        <taxon>Actinomycetes</taxon>
        <taxon>Pseudonocardiales</taxon>
        <taxon>Pseudonocardiaceae</taxon>
        <taxon>Crossiella</taxon>
    </lineage>
</organism>
<reference evidence="7 8" key="1">
    <citation type="submission" date="2020-08" db="EMBL/GenBank/DDBJ databases">
        <title>Sequencing the genomes of 1000 actinobacteria strains.</title>
        <authorList>
            <person name="Klenk H.-P."/>
        </authorList>
    </citation>
    <scope>NUCLEOTIDE SEQUENCE [LARGE SCALE GENOMIC DNA]</scope>
    <source>
        <strain evidence="7 8">DSM 44230</strain>
    </source>
</reference>
<feature type="active site" description="Proton acceptor" evidence="4">
    <location>
        <position position="242"/>
    </location>
</feature>
<accession>A0A7W7CHN2</accession>
<dbReference type="SUPFAM" id="SSF53335">
    <property type="entry name" value="S-adenosyl-L-methionine-dependent methyltransferases"/>
    <property type="match status" value="1"/>
</dbReference>
<dbReference type="InterPro" id="IPR001077">
    <property type="entry name" value="COMT_C"/>
</dbReference>
<dbReference type="PROSITE" id="PS51683">
    <property type="entry name" value="SAM_OMT_II"/>
    <property type="match status" value="1"/>
</dbReference>
<dbReference type="PANTHER" id="PTHR43712:SF2">
    <property type="entry name" value="O-METHYLTRANSFERASE CICE"/>
    <property type="match status" value="1"/>
</dbReference>
<evidence type="ECO:0000259" key="5">
    <source>
        <dbReference type="Pfam" id="PF00891"/>
    </source>
</evidence>
<evidence type="ECO:0000313" key="7">
    <source>
        <dbReference type="EMBL" id="MBB4679654.1"/>
    </source>
</evidence>
<evidence type="ECO:0000313" key="8">
    <source>
        <dbReference type="Proteomes" id="UP000533598"/>
    </source>
</evidence>
<keyword evidence="2" id="KW-0808">Transferase</keyword>
<feature type="domain" description="O-methyltransferase C-terminal" evidence="5">
    <location>
        <begin position="112"/>
        <end position="315"/>
    </location>
</feature>
<dbReference type="InterPro" id="IPR029063">
    <property type="entry name" value="SAM-dependent_MTases_sf"/>
</dbReference>
<dbReference type="PANTHER" id="PTHR43712">
    <property type="entry name" value="PUTATIVE (AFU_ORTHOLOGUE AFUA_4G14580)-RELATED"/>
    <property type="match status" value="1"/>
</dbReference>
<name>A0A7W7CHN2_9PSEU</name>
<keyword evidence="3" id="KW-0949">S-adenosyl-L-methionine</keyword>
<evidence type="ECO:0000256" key="2">
    <source>
        <dbReference type="ARBA" id="ARBA00022679"/>
    </source>
</evidence>
<dbReference type="GO" id="GO:0008171">
    <property type="term" value="F:O-methyltransferase activity"/>
    <property type="evidence" value="ECO:0007669"/>
    <property type="project" value="InterPro"/>
</dbReference>
<comment type="caution">
    <text evidence="7">The sequence shown here is derived from an EMBL/GenBank/DDBJ whole genome shotgun (WGS) entry which is preliminary data.</text>
</comment>
<dbReference type="Proteomes" id="UP000533598">
    <property type="component" value="Unassembled WGS sequence"/>
</dbReference>
<dbReference type="AlphaFoldDB" id="A0A7W7CHN2"/>
<dbReference type="SUPFAM" id="SSF46785">
    <property type="entry name" value="Winged helix' DNA-binding domain"/>
    <property type="match status" value="1"/>
</dbReference>
<dbReference type="InterPro" id="IPR036388">
    <property type="entry name" value="WH-like_DNA-bd_sf"/>
</dbReference>
<evidence type="ECO:0000259" key="6">
    <source>
        <dbReference type="Pfam" id="PF08100"/>
    </source>
</evidence>